<feature type="domain" description="PilY1 beta-propeller" evidence="8">
    <location>
        <begin position="367"/>
        <end position="725"/>
    </location>
</feature>
<keyword evidence="3" id="KW-1029">Fimbrium biogenesis</keyword>
<proteinExistence type="inferred from homology"/>
<reference evidence="9" key="2">
    <citation type="submission" date="2020-09" db="EMBL/GenBank/DDBJ databases">
        <authorList>
            <person name="Sun Q."/>
            <person name="Ohkuma M."/>
        </authorList>
    </citation>
    <scope>NUCLEOTIDE SEQUENCE</scope>
    <source>
        <strain evidence="9">JCM 30078</strain>
    </source>
</reference>
<evidence type="ECO:0000256" key="3">
    <source>
        <dbReference type="ARBA" id="ARBA00022558"/>
    </source>
</evidence>
<accession>A0A917UZN6</accession>
<dbReference type="EMBL" id="BMPO01000006">
    <property type="protein sequence ID" value="GGK01763.1"/>
    <property type="molecule type" value="Genomic_DNA"/>
</dbReference>
<comment type="similarity">
    <text evidence="2">Belongs to the PilY1 family.</text>
</comment>
<evidence type="ECO:0000256" key="6">
    <source>
        <dbReference type="ARBA" id="ARBA00023263"/>
    </source>
</evidence>
<keyword evidence="10" id="KW-1185">Reference proteome</keyword>
<keyword evidence="4" id="KW-0479">Metal-binding</keyword>
<dbReference type="GO" id="GO:0009289">
    <property type="term" value="C:pilus"/>
    <property type="evidence" value="ECO:0007669"/>
    <property type="project" value="UniProtKB-SubCell"/>
</dbReference>
<comment type="subcellular location">
    <subcellularLocation>
        <location evidence="1">Fimbrium</location>
    </subcellularLocation>
</comment>
<comment type="caution">
    <text evidence="9">The sequence shown here is derived from an EMBL/GenBank/DDBJ whole genome shotgun (WGS) entry which is preliminary data.</text>
</comment>
<dbReference type="SUPFAM" id="SSF50998">
    <property type="entry name" value="Quinoprotein alcohol dehydrogenase-like"/>
    <property type="match status" value="1"/>
</dbReference>
<evidence type="ECO:0000256" key="7">
    <source>
        <dbReference type="SAM" id="MobiDB-lite"/>
    </source>
</evidence>
<evidence type="ECO:0000256" key="2">
    <source>
        <dbReference type="ARBA" id="ARBA00008387"/>
    </source>
</evidence>
<keyword evidence="5" id="KW-0106">Calcium</keyword>
<dbReference type="GO" id="GO:0046872">
    <property type="term" value="F:metal ion binding"/>
    <property type="evidence" value="ECO:0007669"/>
    <property type="project" value="UniProtKB-KW"/>
</dbReference>
<evidence type="ECO:0000313" key="9">
    <source>
        <dbReference type="EMBL" id="GGK01763.1"/>
    </source>
</evidence>
<dbReference type="InterPro" id="IPR008707">
    <property type="entry name" value="B-propeller_PilY1"/>
</dbReference>
<organism evidence="9 10">
    <name type="scientific">Pseudomonas matsuisoli</name>
    <dbReference type="NCBI Taxonomy" id="1515666"/>
    <lineage>
        <taxon>Bacteria</taxon>
        <taxon>Pseudomonadati</taxon>
        <taxon>Pseudomonadota</taxon>
        <taxon>Gammaproteobacteria</taxon>
        <taxon>Pseudomonadales</taxon>
        <taxon>Pseudomonadaceae</taxon>
        <taxon>Pseudomonas</taxon>
    </lineage>
</organism>
<feature type="region of interest" description="Disordered" evidence="7">
    <location>
        <begin position="60"/>
        <end position="79"/>
    </location>
</feature>
<evidence type="ECO:0000313" key="10">
    <source>
        <dbReference type="Proteomes" id="UP000635983"/>
    </source>
</evidence>
<dbReference type="InterPro" id="IPR011047">
    <property type="entry name" value="Quinoprotein_ADH-like_sf"/>
</dbReference>
<evidence type="ECO:0000256" key="5">
    <source>
        <dbReference type="ARBA" id="ARBA00022837"/>
    </source>
</evidence>
<evidence type="ECO:0000259" key="8">
    <source>
        <dbReference type="Pfam" id="PF05567"/>
    </source>
</evidence>
<sequence>MFEATSRAGELLKKDAAWRENPAGTDEAARGKIYSCRPSFHVLMTDGVWSGDGTGHKLPGESNSFGNYDNKSHTRGDNSEYSPAAPFADGVPNTLADLALYYWANDLMPGLANNVKPVINVASANPFSNPRNNPATWQHMVNYTVSFGLSAALDRNNVPWTGETYAGAGYEALLSGKATWWPLNNLGNEQINDQGKVYDLWHAAVNSRGEFFNADSPDKVVDAFAQIINRIGNYATSSTRPAVAASQTTDSTQREIYETEFSSGDWSGDVKRYNLNAAGARTLVWSAKSKLVAARTVKMASTDGTVGLQNFTWGNLNAAQRDYLNVNPFSTSQASDLLGEPRTEYIRGVRTREGTGSTDFRPRSTVLGDIVNSTPVLVKAAQYVPYLADRIDGSAGTYASFQRTVATRTPVVYVGANDGMLHGFNAETGDETFAFIPTAVFPNLSRLTGQNYKSGGHRFYVDGTPVVSDVYYDNEWHTVLIGTLRGGGRSLFALDVTNPGDVKLLWEFSHEDLGYTFATPTVARLNNGKWAVVTGNGYGNQNGSTPDKAALFVLDVKTGAQLTPDQKPLVVTGDTTKANGLSSVRLADNNSDGIADYAYAGDLQGNLWRFDLFDASTTASDTPFSSTGVSISYNAKPLFKAVDANGNAQAITAPPSLVRHPTQRGYLVIIGTGKYFEDKDAAVDTTRAQSIYAIWDRKTKGEATGGTNPPSITRSSLIEQTITSTTASGSSNPVRLLSKNVPVWYKDGTTTAQQDNDSSVRHWGWRMDLQVSTSKLGEMMISPMTARGDALIFTTLTPNDDPCKDGVTGWLYGLNPTSGARTSFNVFDFNGDGIVDSDDSVDGEVGSGYQLDYAGGHTLNGDVVFSTGENIRANFGPTSNGRQTWQLIPCDDEDNECEPSE</sequence>
<name>A0A917UZN6_9PSED</name>
<reference evidence="9" key="1">
    <citation type="journal article" date="2014" name="Int. J. Syst. Evol. Microbiol.">
        <title>Complete genome sequence of Corynebacterium casei LMG S-19264T (=DSM 44701T), isolated from a smear-ripened cheese.</title>
        <authorList>
            <consortium name="US DOE Joint Genome Institute (JGI-PGF)"/>
            <person name="Walter F."/>
            <person name="Albersmeier A."/>
            <person name="Kalinowski J."/>
            <person name="Ruckert C."/>
        </authorList>
    </citation>
    <scope>NUCLEOTIDE SEQUENCE</scope>
    <source>
        <strain evidence="9">JCM 30078</strain>
    </source>
</reference>
<evidence type="ECO:0000256" key="1">
    <source>
        <dbReference type="ARBA" id="ARBA00004561"/>
    </source>
</evidence>
<dbReference type="AlphaFoldDB" id="A0A917UZN6"/>
<keyword evidence="6" id="KW-0281">Fimbrium</keyword>
<gene>
    <name evidence="9" type="primary">pilY1</name>
    <name evidence="9" type="ORF">GCM10009304_29450</name>
</gene>
<dbReference type="Proteomes" id="UP000635983">
    <property type="component" value="Unassembled WGS sequence"/>
</dbReference>
<evidence type="ECO:0000256" key="4">
    <source>
        <dbReference type="ARBA" id="ARBA00022723"/>
    </source>
</evidence>
<protein>
    <submittedName>
        <fullName evidence="9">Type IV pilus biogenesis factor PilY1</fullName>
    </submittedName>
</protein>
<dbReference type="Pfam" id="PF05567">
    <property type="entry name" value="T4P_PilY1"/>
    <property type="match status" value="1"/>
</dbReference>